<dbReference type="SMART" id="SM01217">
    <property type="entry name" value="Fn3_like"/>
    <property type="match status" value="1"/>
</dbReference>
<evidence type="ECO:0000313" key="6">
    <source>
        <dbReference type="EMBL" id="MCQ4839000.1"/>
    </source>
</evidence>
<dbReference type="SUPFAM" id="SSF51445">
    <property type="entry name" value="(Trans)glycosidases"/>
    <property type="match status" value="1"/>
</dbReference>
<dbReference type="PANTHER" id="PTHR42715:SF10">
    <property type="entry name" value="BETA-GLUCOSIDASE"/>
    <property type="match status" value="1"/>
</dbReference>
<dbReference type="InterPro" id="IPR050288">
    <property type="entry name" value="Cellulose_deg_GH3"/>
</dbReference>
<reference evidence="6 7" key="1">
    <citation type="submission" date="2022-06" db="EMBL/GenBank/DDBJ databases">
        <title>Isolation of gut microbiota from human fecal samples.</title>
        <authorList>
            <person name="Pamer E.G."/>
            <person name="Barat B."/>
            <person name="Waligurski E."/>
            <person name="Medina S."/>
            <person name="Paddock L."/>
            <person name="Mostad J."/>
        </authorList>
    </citation>
    <scope>NUCLEOTIDE SEQUENCE [LARGE SCALE GENOMIC DNA]</scope>
    <source>
        <strain evidence="6 7">DFI.9.73</strain>
    </source>
</reference>
<dbReference type="PRINTS" id="PR00133">
    <property type="entry name" value="GLHYDRLASE3"/>
</dbReference>
<gene>
    <name evidence="6" type="ORF">NE695_03605</name>
</gene>
<dbReference type="Gene3D" id="3.20.20.300">
    <property type="entry name" value="Glycoside hydrolase, family 3, N-terminal domain"/>
    <property type="match status" value="1"/>
</dbReference>
<proteinExistence type="inferred from homology"/>
<dbReference type="Pfam" id="PF00933">
    <property type="entry name" value="Glyco_hydro_3"/>
    <property type="match status" value="1"/>
</dbReference>
<evidence type="ECO:0000256" key="2">
    <source>
        <dbReference type="ARBA" id="ARBA00022801"/>
    </source>
</evidence>
<organism evidence="6 7">
    <name type="scientific">Neglectibacter timonensis</name>
    <dbReference type="NCBI Taxonomy" id="1776382"/>
    <lineage>
        <taxon>Bacteria</taxon>
        <taxon>Bacillati</taxon>
        <taxon>Bacillota</taxon>
        <taxon>Clostridia</taxon>
        <taxon>Eubacteriales</taxon>
        <taxon>Oscillospiraceae</taxon>
        <taxon>Neglectibacter</taxon>
    </lineage>
</organism>
<dbReference type="Pfam" id="PF14310">
    <property type="entry name" value="Fn3-like"/>
    <property type="match status" value="1"/>
</dbReference>
<dbReference type="RefSeq" id="WP_242871074.1">
    <property type="nucleotide sequence ID" value="NZ_CABKVV010000012.1"/>
</dbReference>
<dbReference type="InterPro" id="IPR002772">
    <property type="entry name" value="Glyco_hydro_3_C"/>
</dbReference>
<dbReference type="PROSITE" id="PS00775">
    <property type="entry name" value="GLYCOSYL_HYDROL_F3"/>
    <property type="match status" value="1"/>
</dbReference>
<dbReference type="GeneID" id="90531741"/>
<dbReference type="Pfam" id="PF01915">
    <property type="entry name" value="Glyco_hydro_3_C"/>
    <property type="match status" value="1"/>
</dbReference>
<keyword evidence="4" id="KW-0326">Glycosidase</keyword>
<dbReference type="InterPro" id="IPR026891">
    <property type="entry name" value="Fn3-like"/>
</dbReference>
<keyword evidence="7" id="KW-1185">Reference proteome</keyword>
<dbReference type="Proteomes" id="UP001524473">
    <property type="component" value="Unassembled WGS sequence"/>
</dbReference>
<dbReference type="SUPFAM" id="SSF52279">
    <property type="entry name" value="Beta-D-glucan exohydrolase, C-terminal domain"/>
    <property type="match status" value="1"/>
</dbReference>
<sequence length="821" mass="89770">MKQDKEDAMDVRKIAREIVEGSVVLLKNEEELLPFAPGTKAAFFGRAQLETILSGNGSGAAKAGHTANILEECERREICPVPALKAYYEEQVGKSAQEKQGDFDFSQLKEAVNSGLMYEIFGKYHPPAAEFSVPEELIRQSAGETDTAVLVIGRQSGGEECDRHLEDDYYLTPSEKALAAQVCGAFPRVAVILNINGLIDLSWLEEYPGIQSAVFLGVPGEEGPAALANILCGAVSPSGKLPVTIARHYEEYPAALDFSWDKEHPEKILTYEEYGLDAAANGSKGFAKSPVTVYREDIYLGYRYFDTFGKKPLFPFGFGLSYTRFSAADVEVKKTENGLSVTAVVKNEGRCSGKEVLQLYTSAFGTETKHPYQELKGIAKTRELACGESETLSLTLPWEELACYREKTASWSIESGGYLLRLGNSSAHTEIVACVRVGEDIPVFQTENCLGIRDCNRGRIEFLAPPEASAVPELPQAVPVLELTASEVRPQTPAAPMPLEADWESFSPEELASLCVGYGPGTPFAALRETPDPNTIFNQQGEPVTSNSHPAGFNGYVSPAIEKKGIYSIFYKDGPAGVGETAWPSEMLLASSFDLELCARFGDAVGAECEKNRVDVWLAPAVNLHRHPLGGRNFEYLSEDPYLTGACACAIARGVQKNHPVLVCAKHFAVNEQETYRRGSARHHYDAVDSILTERAARELYLKPFEMLVKRADLHCMMTSFNKLNGVFAGGSKELCTCILRQEWGFDGLVVTDWGDMDIVVDGADAVAAGNDVVMPGGPPVIVQILKGYEEGRVTREELQQAVSHLLSLLKRFGRYGAQRL</sequence>
<feature type="domain" description="Fibronectin type III-like" evidence="5">
    <location>
        <begin position="355"/>
        <end position="426"/>
    </location>
</feature>
<dbReference type="InterPro" id="IPR036881">
    <property type="entry name" value="Glyco_hydro_3_C_sf"/>
</dbReference>
<dbReference type="InterPro" id="IPR017853">
    <property type="entry name" value="GH"/>
</dbReference>
<evidence type="ECO:0000313" key="7">
    <source>
        <dbReference type="Proteomes" id="UP001524473"/>
    </source>
</evidence>
<dbReference type="InterPro" id="IPR013783">
    <property type="entry name" value="Ig-like_fold"/>
</dbReference>
<dbReference type="GO" id="GO:0016787">
    <property type="term" value="F:hydrolase activity"/>
    <property type="evidence" value="ECO:0007669"/>
    <property type="project" value="UniProtKB-KW"/>
</dbReference>
<dbReference type="PANTHER" id="PTHR42715">
    <property type="entry name" value="BETA-GLUCOSIDASE"/>
    <property type="match status" value="1"/>
</dbReference>
<name>A0ABT1RWI9_9FIRM</name>
<comment type="caution">
    <text evidence="6">The sequence shown here is derived from an EMBL/GenBank/DDBJ whole genome shotgun (WGS) entry which is preliminary data.</text>
</comment>
<comment type="similarity">
    <text evidence="1 4">Belongs to the glycosyl hydrolase 3 family.</text>
</comment>
<accession>A0ABT1RWI9</accession>
<dbReference type="Gene3D" id="3.40.50.1700">
    <property type="entry name" value="Glycoside hydrolase family 3 C-terminal domain"/>
    <property type="match status" value="1"/>
</dbReference>
<protein>
    <submittedName>
        <fullName evidence="6">Glycoside hydrolase family 3 C-terminal domain-containing protein</fullName>
    </submittedName>
</protein>
<dbReference type="InterPro" id="IPR001764">
    <property type="entry name" value="Glyco_hydro_3_N"/>
</dbReference>
<keyword evidence="2 4" id="KW-0378">Hydrolase</keyword>
<keyword evidence="3" id="KW-0119">Carbohydrate metabolism</keyword>
<evidence type="ECO:0000256" key="3">
    <source>
        <dbReference type="ARBA" id="ARBA00023277"/>
    </source>
</evidence>
<dbReference type="InterPro" id="IPR036962">
    <property type="entry name" value="Glyco_hydro_3_N_sf"/>
</dbReference>
<evidence type="ECO:0000259" key="5">
    <source>
        <dbReference type="SMART" id="SM01217"/>
    </source>
</evidence>
<dbReference type="Gene3D" id="2.60.40.10">
    <property type="entry name" value="Immunoglobulins"/>
    <property type="match status" value="1"/>
</dbReference>
<evidence type="ECO:0000256" key="4">
    <source>
        <dbReference type="RuleBase" id="RU361161"/>
    </source>
</evidence>
<dbReference type="InterPro" id="IPR019800">
    <property type="entry name" value="Glyco_hydro_3_AS"/>
</dbReference>
<dbReference type="EMBL" id="JANFZH010000005">
    <property type="protein sequence ID" value="MCQ4839000.1"/>
    <property type="molecule type" value="Genomic_DNA"/>
</dbReference>
<evidence type="ECO:0000256" key="1">
    <source>
        <dbReference type="ARBA" id="ARBA00005336"/>
    </source>
</evidence>